<organism evidence="9 10">
    <name type="scientific">Candidatus Uhrbacteria bacterium CG_4_10_14_0_8_um_filter_58_22</name>
    <dbReference type="NCBI Taxonomy" id="1975029"/>
    <lineage>
        <taxon>Bacteria</taxon>
        <taxon>Candidatus Uhriibacteriota</taxon>
    </lineage>
</organism>
<proteinExistence type="inferred from homology"/>
<dbReference type="InterPro" id="IPR020579">
    <property type="entry name" value="Exonuc_VII_lsu_C"/>
</dbReference>
<dbReference type="NCBIfam" id="TIGR00237">
    <property type="entry name" value="xseA"/>
    <property type="match status" value="1"/>
</dbReference>
<feature type="domain" description="OB-fold nucleic acid binding" evidence="8">
    <location>
        <begin position="4"/>
        <end position="95"/>
    </location>
</feature>
<comment type="subcellular location">
    <subcellularLocation>
        <location evidence="5 6">Cytoplasm</location>
    </subcellularLocation>
</comment>
<reference evidence="10" key="1">
    <citation type="submission" date="2017-09" db="EMBL/GenBank/DDBJ databases">
        <title>Depth-based differentiation of microbial function through sediment-hosted aquifers and enrichment of novel symbionts in the deep terrestrial subsurface.</title>
        <authorList>
            <person name="Probst A.J."/>
            <person name="Ladd B."/>
            <person name="Jarett J.K."/>
            <person name="Geller-Mcgrath D.E."/>
            <person name="Sieber C.M.K."/>
            <person name="Emerson J.B."/>
            <person name="Anantharaman K."/>
            <person name="Thomas B.C."/>
            <person name="Malmstrom R."/>
            <person name="Stieglmeier M."/>
            <person name="Klingl A."/>
            <person name="Woyke T."/>
            <person name="Ryan C.M."/>
            <person name="Banfield J.F."/>
        </authorList>
    </citation>
    <scope>NUCLEOTIDE SEQUENCE [LARGE SCALE GENOMIC DNA]</scope>
</reference>
<dbReference type="GO" id="GO:0005737">
    <property type="term" value="C:cytoplasm"/>
    <property type="evidence" value="ECO:0007669"/>
    <property type="project" value="UniProtKB-SubCell"/>
</dbReference>
<dbReference type="GO" id="GO:0009318">
    <property type="term" value="C:exodeoxyribonuclease VII complex"/>
    <property type="evidence" value="ECO:0007669"/>
    <property type="project" value="UniProtKB-UniRule"/>
</dbReference>
<evidence type="ECO:0000259" key="8">
    <source>
        <dbReference type="Pfam" id="PF13742"/>
    </source>
</evidence>
<evidence type="ECO:0000256" key="1">
    <source>
        <dbReference type="ARBA" id="ARBA00022490"/>
    </source>
</evidence>
<keyword evidence="4 5" id="KW-0269">Exonuclease</keyword>
<evidence type="ECO:0000313" key="9">
    <source>
        <dbReference type="EMBL" id="PIY63234.1"/>
    </source>
</evidence>
<dbReference type="PANTHER" id="PTHR30008">
    <property type="entry name" value="EXODEOXYRIBONUCLEASE 7 LARGE SUBUNIT"/>
    <property type="match status" value="1"/>
</dbReference>
<dbReference type="HAMAP" id="MF_00378">
    <property type="entry name" value="Exonuc_7_L"/>
    <property type="match status" value="1"/>
</dbReference>
<dbReference type="InterPro" id="IPR025824">
    <property type="entry name" value="OB-fold_nuc-bd_dom"/>
</dbReference>
<dbReference type="CDD" id="cd04489">
    <property type="entry name" value="ExoVII_LU_OBF"/>
    <property type="match status" value="1"/>
</dbReference>
<dbReference type="InterPro" id="IPR003753">
    <property type="entry name" value="Exonuc_VII_L"/>
</dbReference>
<name>A0A2M7QAT2_9BACT</name>
<dbReference type="PANTHER" id="PTHR30008:SF0">
    <property type="entry name" value="EXODEOXYRIBONUCLEASE 7 LARGE SUBUNIT"/>
    <property type="match status" value="1"/>
</dbReference>
<feature type="domain" description="Exonuclease VII large subunit C-terminal" evidence="7">
    <location>
        <begin position="119"/>
        <end position="408"/>
    </location>
</feature>
<dbReference type="EMBL" id="PFLC01000011">
    <property type="protein sequence ID" value="PIY63234.1"/>
    <property type="molecule type" value="Genomic_DNA"/>
</dbReference>
<keyword evidence="3 5" id="KW-0378">Hydrolase</keyword>
<keyword evidence="2 5" id="KW-0540">Nuclease</keyword>
<protein>
    <recommendedName>
        <fullName evidence="5">Exodeoxyribonuclease 7 large subunit</fullName>
        <ecNumber evidence="5">3.1.11.6</ecNumber>
    </recommendedName>
    <alternativeName>
        <fullName evidence="5">Exodeoxyribonuclease VII large subunit</fullName>
        <shortName evidence="5">Exonuclease VII large subunit</shortName>
    </alternativeName>
</protein>
<comment type="caution">
    <text evidence="9">The sequence shown here is derived from an EMBL/GenBank/DDBJ whole genome shotgun (WGS) entry which is preliminary data.</text>
</comment>
<dbReference type="GO" id="GO:0006308">
    <property type="term" value="P:DNA catabolic process"/>
    <property type="evidence" value="ECO:0007669"/>
    <property type="project" value="UniProtKB-UniRule"/>
</dbReference>
<accession>A0A2M7QAT2</accession>
<comment type="similarity">
    <text evidence="5 6">Belongs to the XseA family.</text>
</comment>
<evidence type="ECO:0000259" key="7">
    <source>
        <dbReference type="Pfam" id="PF02601"/>
    </source>
</evidence>
<evidence type="ECO:0000256" key="3">
    <source>
        <dbReference type="ARBA" id="ARBA00022801"/>
    </source>
</evidence>
<dbReference type="GO" id="GO:0003676">
    <property type="term" value="F:nucleic acid binding"/>
    <property type="evidence" value="ECO:0007669"/>
    <property type="project" value="InterPro"/>
</dbReference>
<gene>
    <name evidence="5 9" type="primary">xseA</name>
    <name evidence="9" type="ORF">COY93_00950</name>
</gene>
<dbReference type="Proteomes" id="UP000230973">
    <property type="component" value="Unassembled WGS sequence"/>
</dbReference>
<comment type="catalytic activity">
    <reaction evidence="5 6">
        <text>Exonucleolytic cleavage in either 5'- to 3'- or 3'- to 5'-direction to yield nucleoside 5'-phosphates.</text>
        <dbReference type="EC" id="3.1.11.6"/>
    </reaction>
</comment>
<comment type="subunit">
    <text evidence="5">Heterooligomer composed of large and small subunits.</text>
</comment>
<dbReference type="Pfam" id="PF02601">
    <property type="entry name" value="Exonuc_VII_L"/>
    <property type="match status" value="1"/>
</dbReference>
<dbReference type="Pfam" id="PF13742">
    <property type="entry name" value="tRNA_anti_2"/>
    <property type="match status" value="1"/>
</dbReference>
<evidence type="ECO:0000256" key="5">
    <source>
        <dbReference type="HAMAP-Rule" id="MF_00378"/>
    </source>
</evidence>
<evidence type="ECO:0000256" key="6">
    <source>
        <dbReference type="RuleBase" id="RU004355"/>
    </source>
</evidence>
<comment type="function">
    <text evidence="5">Bidirectionally degrades single-stranded DNA into large acid-insoluble oligonucleotides, which are then degraded further into small acid-soluble oligonucleotides.</text>
</comment>
<keyword evidence="1 5" id="KW-0963">Cytoplasm</keyword>
<sequence length="415" mass="45951">MRNYSVTEFVGFLNAALNEAVFPDGVAIEGEVAEYRVSQGKWIWFLLKDNSSVLPCFGTVWKLRQPLEDGLQVRIYGQPKVHERSGKFSVVVDRVEPVGEGALKRAYELLRKTLEREGLFDPVRKRLLPKFPRRIGLVASRESAAYSDFLRILGNRWSDTEVNSVHVQVQGKDAVDDIVSALSFFSAHPELADVLVLTRGGGSLEDLQAFNSEEVARAVFSSKVPVVVGVGHERDETLVDFVADVRASTPSNAAEIVVPDRIEVGAAVESLRHRLVGRMEQTVGDRLTDMDRSVRVMERGIMSAVSSFRHRQRDLADAFVLFADRVASSSRDLSRLEAGLLTAPDALISRLTERLSSGSRLLESLNPKSVLRRGYAIVRHQGRPLRDATSVAVGGRVDIELHRGQVGARVEDISK</sequence>
<dbReference type="AlphaFoldDB" id="A0A2M7QAT2"/>
<dbReference type="GO" id="GO:0008855">
    <property type="term" value="F:exodeoxyribonuclease VII activity"/>
    <property type="evidence" value="ECO:0007669"/>
    <property type="project" value="UniProtKB-UniRule"/>
</dbReference>
<evidence type="ECO:0000256" key="4">
    <source>
        <dbReference type="ARBA" id="ARBA00022839"/>
    </source>
</evidence>
<evidence type="ECO:0000256" key="2">
    <source>
        <dbReference type="ARBA" id="ARBA00022722"/>
    </source>
</evidence>
<evidence type="ECO:0000313" key="10">
    <source>
        <dbReference type="Proteomes" id="UP000230973"/>
    </source>
</evidence>
<dbReference type="EC" id="3.1.11.6" evidence="5"/>